<accession>A0A3P6U2F7</accession>
<gene>
    <name evidence="2" type="ORF">DILT_LOCUS4158</name>
</gene>
<feature type="domain" description="BACK" evidence="1">
    <location>
        <begin position="8"/>
        <end position="67"/>
    </location>
</feature>
<evidence type="ECO:0000259" key="1">
    <source>
        <dbReference type="Pfam" id="PF07707"/>
    </source>
</evidence>
<sequence>MGCELYALQLPPNAVLSLLRADDLQVDSEQSLFKAIGRWVSPLGNVDEAQVVHAAAMMKEMRWYQVDADFRYRLDDEDGCWNTNLECL</sequence>
<protein>
    <recommendedName>
        <fullName evidence="1">BACK domain-containing protein</fullName>
    </recommendedName>
</protein>
<evidence type="ECO:0000313" key="3">
    <source>
        <dbReference type="Proteomes" id="UP000281553"/>
    </source>
</evidence>
<dbReference type="Pfam" id="PF07707">
    <property type="entry name" value="BACK"/>
    <property type="match status" value="1"/>
</dbReference>
<evidence type="ECO:0000313" key="2">
    <source>
        <dbReference type="EMBL" id="VDK88175.1"/>
    </source>
</evidence>
<dbReference type="InterPro" id="IPR011705">
    <property type="entry name" value="BACK"/>
</dbReference>
<dbReference type="OrthoDB" id="45365at2759"/>
<dbReference type="AlphaFoldDB" id="A0A3P6U2F7"/>
<dbReference type="Proteomes" id="UP000281553">
    <property type="component" value="Unassembled WGS sequence"/>
</dbReference>
<organism evidence="2 3">
    <name type="scientific">Dibothriocephalus latus</name>
    <name type="common">Fish tapeworm</name>
    <name type="synonym">Diphyllobothrium latum</name>
    <dbReference type="NCBI Taxonomy" id="60516"/>
    <lineage>
        <taxon>Eukaryota</taxon>
        <taxon>Metazoa</taxon>
        <taxon>Spiralia</taxon>
        <taxon>Lophotrochozoa</taxon>
        <taxon>Platyhelminthes</taxon>
        <taxon>Cestoda</taxon>
        <taxon>Eucestoda</taxon>
        <taxon>Diphyllobothriidea</taxon>
        <taxon>Diphyllobothriidae</taxon>
        <taxon>Dibothriocephalus</taxon>
    </lineage>
</organism>
<keyword evidence="3" id="KW-1185">Reference proteome</keyword>
<dbReference type="EMBL" id="UYRU01044939">
    <property type="protein sequence ID" value="VDK88175.1"/>
    <property type="molecule type" value="Genomic_DNA"/>
</dbReference>
<reference evidence="2 3" key="1">
    <citation type="submission" date="2018-11" db="EMBL/GenBank/DDBJ databases">
        <authorList>
            <consortium name="Pathogen Informatics"/>
        </authorList>
    </citation>
    <scope>NUCLEOTIDE SEQUENCE [LARGE SCALE GENOMIC DNA]</scope>
</reference>
<proteinExistence type="predicted"/>
<dbReference type="Gene3D" id="1.25.40.420">
    <property type="match status" value="1"/>
</dbReference>
<name>A0A3P6U2F7_DIBLA</name>